<evidence type="ECO:0000256" key="2">
    <source>
        <dbReference type="ARBA" id="ARBA00022801"/>
    </source>
</evidence>
<gene>
    <name evidence="8" type="ORF">NP493_196g03002</name>
</gene>
<evidence type="ECO:0000256" key="5">
    <source>
        <dbReference type="ARBA" id="ARBA00051722"/>
    </source>
</evidence>
<reference evidence="8" key="1">
    <citation type="journal article" date="2023" name="Mol. Biol. Evol.">
        <title>Third-Generation Sequencing Reveals the Adaptive Role of the Epigenome in Three Deep-Sea Polychaetes.</title>
        <authorList>
            <person name="Perez M."/>
            <person name="Aroh O."/>
            <person name="Sun Y."/>
            <person name="Lan Y."/>
            <person name="Juniper S.K."/>
            <person name="Young C.R."/>
            <person name="Angers B."/>
            <person name="Qian P.Y."/>
        </authorList>
    </citation>
    <scope>NUCLEOTIDE SEQUENCE</scope>
    <source>
        <strain evidence="8">R07B-5</strain>
    </source>
</reference>
<keyword evidence="6 7" id="KW-0479">Metal-binding</keyword>
<evidence type="ECO:0000256" key="1">
    <source>
        <dbReference type="ARBA" id="ARBA00010501"/>
    </source>
</evidence>
<comment type="similarity">
    <text evidence="1 7">Belongs to the HAD-like hydrolase superfamily. EYA family.</text>
</comment>
<dbReference type="InterPro" id="IPR038102">
    <property type="entry name" value="EYA_dom_sf"/>
</dbReference>
<evidence type="ECO:0000256" key="6">
    <source>
        <dbReference type="PIRSR" id="PIRSR628472-2"/>
    </source>
</evidence>
<dbReference type="Proteomes" id="UP001209878">
    <property type="component" value="Unassembled WGS sequence"/>
</dbReference>
<comment type="catalytic activity">
    <reaction evidence="5 7">
        <text>O-phospho-L-tyrosyl-[protein] + H2O = L-tyrosyl-[protein] + phosphate</text>
        <dbReference type="Rhea" id="RHEA:10684"/>
        <dbReference type="Rhea" id="RHEA-COMP:10136"/>
        <dbReference type="Rhea" id="RHEA-COMP:20101"/>
        <dbReference type="ChEBI" id="CHEBI:15377"/>
        <dbReference type="ChEBI" id="CHEBI:43474"/>
        <dbReference type="ChEBI" id="CHEBI:46858"/>
        <dbReference type="ChEBI" id="CHEBI:61978"/>
        <dbReference type="EC" id="3.1.3.48"/>
    </reaction>
</comment>
<evidence type="ECO:0000256" key="7">
    <source>
        <dbReference type="RuleBase" id="RU362036"/>
    </source>
</evidence>
<keyword evidence="7" id="KW-0804">Transcription</keyword>
<proteinExistence type="inferred from homology"/>
<evidence type="ECO:0000256" key="4">
    <source>
        <dbReference type="ARBA" id="ARBA00022912"/>
    </source>
</evidence>
<dbReference type="GO" id="GO:0045739">
    <property type="term" value="P:positive regulation of DNA repair"/>
    <property type="evidence" value="ECO:0007669"/>
    <property type="project" value="TreeGrafter"/>
</dbReference>
<dbReference type="PANTHER" id="PTHR10190:SF16">
    <property type="entry name" value="DEVELOPMENTAL PROTEIN EYES ABSENT"/>
    <property type="match status" value="1"/>
</dbReference>
<keyword evidence="3 6" id="KW-0460">Magnesium</keyword>
<feature type="non-terminal residue" evidence="8">
    <location>
        <position position="1"/>
    </location>
</feature>
<dbReference type="GO" id="GO:0005634">
    <property type="term" value="C:nucleus"/>
    <property type="evidence" value="ECO:0007669"/>
    <property type="project" value="TreeGrafter"/>
</dbReference>
<keyword evidence="4 7" id="KW-0904">Protein phosphatase</keyword>
<dbReference type="EC" id="3.1.3.48" evidence="7"/>
<dbReference type="GO" id="GO:2001240">
    <property type="term" value="P:negative regulation of extrinsic apoptotic signaling pathway in absence of ligand"/>
    <property type="evidence" value="ECO:0007669"/>
    <property type="project" value="TreeGrafter"/>
</dbReference>
<dbReference type="GO" id="GO:0030154">
    <property type="term" value="P:cell differentiation"/>
    <property type="evidence" value="ECO:0007669"/>
    <property type="project" value="TreeGrafter"/>
</dbReference>
<keyword evidence="9" id="KW-1185">Reference proteome</keyword>
<organism evidence="8 9">
    <name type="scientific">Ridgeia piscesae</name>
    <name type="common">Tubeworm</name>
    <dbReference type="NCBI Taxonomy" id="27915"/>
    <lineage>
        <taxon>Eukaryota</taxon>
        <taxon>Metazoa</taxon>
        <taxon>Spiralia</taxon>
        <taxon>Lophotrochozoa</taxon>
        <taxon>Annelida</taxon>
        <taxon>Polychaeta</taxon>
        <taxon>Sedentaria</taxon>
        <taxon>Canalipalpata</taxon>
        <taxon>Sabellida</taxon>
        <taxon>Siboglinidae</taxon>
        <taxon>Ridgeia</taxon>
    </lineage>
</organism>
<feature type="binding site" evidence="6">
    <location>
        <position position="124"/>
    </location>
    <ligand>
        <name>Mg(2+)</name>
        <dbReference type="ChEBI" id="CHEBI:18420"/>
    </ligand>
</feature>
<dbReference type="EMBL" id="JAODUO010000196">
    <property type="protein sequence ID" value="KAK2186557.1"/>
    <property type="molecule type" value="Genomic_DNA"/>
</dbReference>
<evidence type="ECO:0000256" key="3">
    <source>
        <dbReference type="ARBA" id="ARBA00022842"/>
    </source>
</evidence>
<dbReference type="PANTHER" id="PTHR10190">
    <property type="entry name" value="EYES ABSENT"/>
    <property type="match status" value="1"/>
</dbReference>
<dbReference type="GO" id="GO:0046872">
    <property type="term" value="F:metal ion binding"/>
    <property type="evidence" value="ECO:0007669"/>
    <property type="project" value="UniProtKB-KW"/>
</dbReference>
<keyword evidence="2 7" id="KW-0378">Hydrolase</keyword>
<name>A0AAD9UEK2_RIDPI</name>
<dbReference type="AlphaFoldDB" id="A0AAD9UEK2"/>
<evidence type="ECO:0000313" key="9">
    <source>
        <dbReference type="Proteomes" id="UP001209878"/>
    </source>
</evidence>
<accession>A0AAD9UEK2</accession>
<comment type="caution">
    <text evidence="8">The sequence shown here is derived from an EMBL/GenBank/DDBJ whole genome shotgun (WGS) entry which is preliminary data.</text>
</comment>
<comment type="cofactor">
    <cofactor evidence="6 7">
        <name>Mg(2+)</name>
        <dbReference type="ChEBI" id="CHEBI:18420"/>
    </cofactor>
    <text evidence="6 7">Binds 1 Mg(2+) ion per subunit.</text>
</comment>
<sequence length="234" mass="26079">YTQCHLNHSCRIAKYDVAVVVGLLGPQKRELWLQLRSEIEALTDNWLTLALKSLSIINSRSTCVNVLVTTTQLVPALAKVLLYGLGSVFNIENVYSATKIGKESCFERIVSRFGRKCTYVVVGDGRDEEAAAKQVNVSITFYFLAHEAPANVCEYYQHWQYKWAHGSNGITSNIIGTVRKVYVVTSGGRNVQIDSVVPWLCRCCYCDYSTSVLFVRCGTVCSNLRVTLAIGSCR</sequence>
<dbReference type="GO" id="GO:0004725">
    <property type="term" value="F:protein tyrosine phosphatase activity"/>
    <property type="evidence" value="ECO:0007669"/>
    <property type="project" value="UniProtKB-EC"/>
</dbReference>
<protein>
    <recommendedName>
        <fullName evidence="7">Eyes absent homolog</fullName>
        <ecNumber evidence="7">3.1.3.48</ecNumber>
    </recommendedName>
</protein>
<keyword evidence="7" id="KW-0805">Transcription regulation</keyword>
<dbReference type="Gene3D" id="3.40.50.12350">
    <property type="match status" value="1"/>
</dbReference>
<dbReference type="InterPro" id="IPR028472">
    <property type="entry name" value="EYA"/>
</dbReference>
<evidence type="ECO:0000313" key="8">
    <source>
        <dbReference type="EMBL" id="KAK2186557.1"/>
    </source>
</evidence>